<dbReference type="GO" id="GO:0004045">
    <property type="term" value="F:peptidyl-tRNA hydrolase activity"/>
    <property type="evidence" value="ECO:0007669"/>
    <property type="project" value="TreeGrafter"/>
</dbReference>
<accession>A0A1Y0Y8V8</accession>
<dbReference type="Proteomes" id="UP000196205">
    <property type="component" value="Chromosome"/>
</dbReference>
<dbReference type="Pfam" id="PF00472">
    <property type="entry name" value="RF-1"/>
    <property type="match status" value="1"/>
</dbReference>
<proteinExistence type="predicted"/>
<protein>
    <submittedName>
        <fullName evidence="3">Peptidyl-tRNA hydrolase ArfB</fullName>
    </submittedName>
</protein>
<dbReference type="SUPFAM" id="SSF110916">
    <property type="entry name" value="Peptidyl-tRNA hydrolase domain-like"/>
    <property type="match status" value="1"/>
</dbReference>
<feature type="compositionally biased region" description="Basic residues" evidence="1">
    <location>
        <begin position="132"/>
        <end position="152"/>
    </location>
</feature>
<gene>
    <name evidence="3" type="ORF">S1001342_02573</name>
</gene>
<reference evidence="3 4" key="1">
    <citation type="submission" date="2017-05" db="EMBL/GenBank/DDBJ databases">
        <title>Genome sequence of Acetobacter pasteurianus subsp. pasteurianus strain SRCM101342.</title>
        <authorList>
            <person name="Cho S.H."/>
        </authorList>
    </citation>
    <scope>NUCLEOTIDE SEQUENCE [LARGE SCALE GENOMIC DNA]</scope>
    <source>
        <strain evidence="3 4">SRCM101342</strain>
    </source>
</reference>
<evidence type="ECO:0000313" key="4">
    <source>
        <dbReference type="Proteomes" id="UP000196205"/>
    </source>
</evidence>
<dbReference type="PANTHER" id="PTHR47814:SF1">
    <property type="entry name" value="PEPTIDYL-TRNA HYDROLASE ARFB"/>
    <property type="match status" value="1"/>
</dbReference>
<feature type="domain" description="Prokaryotic-type class I peptide chain release factors" evidence="2">
    <location>
        <begin position="27"/>
        <end position="152"/>
    </location>
</feature>
<evidence type="ECO:0000313" key="3">
    <source>
        <dbReference type="EMBL" id="ARW48864.1"/>
    </source>
</evidence>
<dbReference type="FunFam" id="3.30.160.20:FF:000046">
    <property type="entry name" value="Peptidyl-tRNA hydrolase ICT1"/>
    <property type="match status" value="1"/>
</dbReference>
<dbReference type="GO" id="GO:0072344">
    <property type="term" value="P:rescue of stalled ribosome"/>
    <property type="evidence" value="ECO:0007669"/>
    <property type="project" value="TreeGrafter"/>
</dbReference>
<name>A0A1Y0Y8V8_ACEPA</name>
<dbReference type="PANTHER" id="PTHR47814">
    <property type="entry name" value="PEPTIDYL-TRNA HYDROLASE ARFB"/>
    <property type="match status" value="1"/>
</dbReference>
<organism evidence="3 4">
    <name type="scientific">Acetobacter pasteurianus subsp. pasteurianus</name>
    <dbReference type="NCBI Taxonomy" id="481145"/>
    <lineage>
        <taxon>Bacteria</taxon>
        <taxon>Pseudomonadati</taxon>
        <taxon>Pseudomonadota</taxon>
        <taxon>Alphaproteobacteria</taxon>
        <taxon>Acetobacterales</taxon>
        <taxon>Acetobacteraceae</taxon>
        <taxon>Acetobacter</taxon>
    </lineage>
</organism>
<feature type="region of interest" description="Disordered" evidence="1">
    <location>
        <begin position="131"/>
        <end position="158"/>
    </location>
</feature>
<dbReference type="EMBL" id="CP021509">
    <property type="protein sequence ID" value="ARW48864.1"/>
    <property type="molecule type" value="Genomic_DNA"/>
</dbReference>
<dbReference type="Gene3D" id="3.30.160.20">
    <property type="match status" value="1"/>
</dbReference>
<evidence type="ECO:0000259" key="2">
    <source>
        <dbReference type="Pfam" id="PF00472"/>
    </source>
</evidence>
<evidence type="ECO:0000256" key="1">
    <source>
        <dbReference type="SAM" id="MobiDB-lite"/>
    </source>
</evidence>
<dbReference type="GO" id="GO:0003747">
    <property type="term" value="F:translation release factor activity"/>
    <property type="evidence" value="ECO:0007669"/>
    <property type="project" value="InterPro"/>
</dbReference>
<dbReference type="AlphaFoldDB" id="A0A1Y0Y8V8"/>
<dbReference type="GO" id="GO:0043022">
    <property type="term" value="F:ribosome binding"/>
    <property type="evidence" value="ECO:0007669"/>
    <property type="project" value="TreeGrafter"/>
</dbReference>
<dbReference type="NCBIfam" id="NF006718">
    <property type="entry name" value="PRK09256.1"/>
    <property type="match status" value="1"/>
</dbReference>
<keyword evidence="3" id="KW-0378">Hydrolase</keyword>
<dbReference type="InterPro" id="IPR000352">
    <property type="entry name" value="Pep_chain_release_fac_I"/>
</dbReference>
<sequence length="158" mass="17554">MVDASTQAQQHKTCYIGFMAISILPNISLADSELEVTYILASGPGGQNVNKVATAAQLRFDAAHSASLPDRVRARLLELAGSRATRDGVIVITARRFRTQQRNREDAIERLAALIREAAHRPAFRVATRPSRAARQRRLQGKAHRARIKQGRTVRFDD</sequence>